<sequence>MGISNQEQFRRFVDEMNGDSNDIPLRPALESKFRYILDRFDSEDVDAFLEGLSDDIALVLDTKSPGGIIEGKQELISYFEAQYAEHAWIKTIPIITVVDRGRIACYAKQYFCEDGLGLMSTMLIIYDLNASRLIQRMEYRKVEKNSKFWGSDGDLLMSKAKEETISVKYDI</sequence>
<evidence type="ECO:0000313" key="1">
    <source>
        <dbReference type="EMBL" id="TQN64866.1"/>
    </source>
</evidence>
<gene>
    <name evidence="1" type="ORF">CSHISOI_10566</name>
</gene>
<organism evidence="1 2">
    <name type="scientific">Colletotrichum shisoi</name>
    <dbReference type="NCBI Taxonomy" id="2078593"/>
    <lineage>
        <taxon>Eukaryota</taxon>
        <taxon>Fungi</taxon>
        <taxon>Dikarya</taxon>
        <taxon>Ascomycota</taxon>
        <taxon>Pezizomycotina</taxon>
        <taxon>Sordariomycetes</taxon>
        <taxon>Hypocreomycetidae</taxon>
        <taxon>Glomerellales</taxon>
        <taxon>Glomerellaceae</taxon>
        <taxon>Colletotrichum</taxon>
        <taxon>Colletotrichum destructivum species complex</taxon>
    </lineage>
</organism>
<keyword evidence="2" id="KW-1185">Reference proteome</keyword>
<protein>
    <recommendedName>
        <fullName evidence="3">SnoaL-like domain-containing protein</fullName>
    </recommendedName>
</protein>
<dbReference type="SUPFAM" id="SSF54427">
    <property type="entry name" value="NTF2-like"/>
    <property type="match status" value="1"/>
</dbReference>
<reference evidence="1 2" key="1">
    <citation type="journal article" date="2019" name="Sci. Rep.">
        <title>Colletotrichum shisoi sp. nov., an anthracnose pathogen of Perilla frutescens in Japan: molecular phylogenetic, morphological and genomic evidence.</title>
        <authorList>
            <person name="Gan P."/>
            <person name="Tsushima A."/>
            <person name="Hiroyama R."/>
            <person name="Narusaka M."/>
            <person name="Takano Y."/>
            <person name="Narusaka Y."/>
            <person name="Kawaradani M."/>
            <person name="Damm U."/>
            <person name="Shirasu K."/>
        </authorList>
    </citation>
    <scope>NUCLEOTIDE SEQUENCE [LARGE SCALE GENOMIC DNA]</scope>
    <source>
        <strain evidence="1 2">PG-2018a</strain>
    </source>
</reference>
<dbReference type="InterPro" id="IPR032710">
    <property type="entry name" value="NTF2-like_dom_sf"/>
</dbReference>
<evidence type="ECO:0000313" key="2">
    <source>
        <dbReference type="Proteomes" id="UP000326340"/>
    </source>
</evidence>
<dbReference type="AlphaFoldDB" id="A0A5Q4BDI1"/>
<dbReference type="OrthoDB" id="4821587at2759"/>
<accession>A0A5Q4BDI1</accession>
<proteinExistence type="predicted"/>
<dbReference type="Gene3D" id="3.10.450.50">
    <property type="match status" value="1"/>
</dbReference>
<comment type="caution">
    <text evidence="1">The sequence shown here is derived from an EMBL/GenBank/DDBJ whole genome shotgun (WGS) entry which is preliminary data.</text>
</comment>
<evidence type="ECO:0008006" key="3">
    <source>
        <dbReference type="Google" id="ProtNLM"/>
    </source>
</evidence>
<dbReference type="EMBL" id="PUHP01001977">
    <property type="protein sequence ID" value="TQN64866.1"/>
    <property type="molecule type" value="Genomic_DNA"/>
</dbReference>
<name>A0A5Q4BDI1_9PEZI</name>
<dbReference type="Proteomes" id="UP000326340">
    <property type="component" value="Unassembled WGS sequence"/>
</dbReference>